<dbReference type="OrthoDB" id="47801at2759"/>
<dbReference type="EMBL" id="MU007035">
    <property type="protein sequence ID" value="KAF2430931.1"/>
    <property type="molecule type" value="Genomic_DNA"/>
</dbReference>
<keyword evidence="1" id="KW-0808">Transferase</keyword>
<keyword evidence="2" id="KW-0833">Ubl conjugation pathway</keyword>
<dbReference type="InterPro" id="IPR000608">
    <property type="entry name" value="UBC"/>
</dbReference>
<keyword evidence="5" id="KW-1185">Reference proteome</keyword>
<reference evidence="4" key="1">
    <citation type="journal article" date="2020" name="Stud. Mycol.">
        <title>101 Dothideomycetes genomes: a test case for predicting lifestyles and emergence of pathogens.</title>
        <authorList>
            <person name="Haridas S."/>
            <person name="Albert R."/>
            <person name="Binder M."/>
            <person name="Bloem J."/>
            <person name="Labutti K."/>
            <person name="Salamov A."/>
            <person name="Andreopoulos B."/>
            <person name="Baker S."/>
            <person name="Barry K."/>
            <person name="Bills G."/>
            <person name="Bluhm B."/>
            <person name="Cannon C."/>
            <person name="Castanera R."/>
            <person name="Culley D."/>
            <person name="Daum C."/>
            <person name="Ezra D."/>
            <person name="Gonzalez J."/>
            <person name="Henrissat B."/>
            <person name="Kuo A."/>
            <person name="Liang C."/>
            <person name="Lipzen A."/>
            <person name="Lutzoni F."/>
            <person name="Magnuson J."/>
            <person name="Mondo S."/>
            <person name="Nolan M."/>
            <person name="Ohm R."/>
            <person name="Pangilinan J."/>
            <person name="Park H.-J."/>
            <person name="Ramirez L."/>
            <person name="Alfaro M."/>
            <person name="Sun H."/>
            <person name="Tritt A."/>
            <person name="Yoshinaga Y."/>
            <person name="Zwiers L.-H."/>
            <person name="Turgeon B."/>
            <person name="Goodwin S."/>
            <person name="Spatafora J."/>
            <person name="Crous P."/>
            <person name="Grigoriev I."/>
        </authorList>
    </citation>
    <scope>NUCLEOTIDE SEQUENCE</scope>
    <source>
        <strain evidence="4">CBS 130266</strain>
    </source>
</reference>
<evidence type="ECO:0000259" key="3">
    <source>
        <dbReference type="PROSITE" id="PS50127"/>
    </source>
</evidence>
<dbReference type="Gene3D" id="3.10.110.10">
    <property type="entry name" value="Ubiquitin Conjugating Enzyme"/>
    <property type="match status" value="1"/>
</dbReference>
<dbReference type="SMART" id="SM00212">
    <property type="entry name" value="UBCc"/>
    <property type="match status" value="1"/>
</dbReference>
<evidence type="ECO:0000256" key="1">
    <source>
        <dbReference type="ARBA" id="ARBA00022679"/>
    </source>
</evidence>
<dbReference type="GO" id="GO:0016740">
    <property type="term" value="F:transferase activity"/>
    <property type="evidence" value="ECO:0007669"/>
    <property type="project" value="UniProtKB-KW"/>
</dbReference>
<organism evidence="4 5">
    <name type="scientific">Tothia fuscella</name>
    <dbReference type="NCBI Taxonomy" id="1048955"/>
    <lineage>
        <taxon>Eukaryota</taxon>
        <taxon>Fungi</taxon>
        <taxon>Dikarya</taxon>
        <taxon>Ascomycota</taxon>
        <taxon>Pezizomycotina</taxon>
        <taxon>Dothideomycetes</taxon>
        <taxon>Pleosporomycetidae</taxon>
        <taxon>Venturiales</taxon>
        <taxon>Cylindrosympodiaceae</taxon>
        <taxon>Tothia</taxon>
    </lineage>
</organism>
<dbReference type="Proteomes" id="UP000800235">
    <property type="component" value="Unassembled WGS sequence"/>
</dbReference>
<sequence>MDKAREVIDLTSPPSKKGKVIDLTIEELEDAPNYQYVPANLPPGSIAGFFPPKPSKMESVPKSVNKALPGGFAGYTPDFASTAYHLAPPAWASAPTHHTMKSASKLPMYAPVSNVPKVSYAKLPKYYEKPQHPWSSGAPSVPPGFEVKVQHEVKQPPPQIDPTSQLAVVEEEVEEIDMTIDRNSLQQFGQMILKRTCKDCKRGFLVCEKDVVKLTKRWSSLELQMNSILLCGKCAGSACAGCGFQKESSRWARLARSAKTSQKQAQLPENPIPRYCCDQGRLFIVWALLCAAEHQKACKDRRDSYFSSNVGKGRSSINPTRPSHFRGKANGTGYGDSHGEYGFPASFLDDDFGMPSLAPHFPFKKRHKPTPPAFKNPRNDDDQVLEFQFRHLALLLPDLEKFDDFDQEPANVLLPMLKRSPILDKAAELLRNDSLDDITARQNLYTSVLEFMRRLASHPATSDTVYGDRIIYPTDAGLLAVSFGEKKHDLRGRPKARAERALTLGRVVTMLQVPCRSMLQRSKALEEEFEATEGKTMLAMCRRICELSDFLQANSPLPRGDTQTYSGKGKAPMKQQETMTHWHKEHCVEEVPDDVFMSNFHYVRDAISPSTVVPQKGRMKQLITEIASLQPSLPEGIYVRHAASRLDMMKVIIVGPQKTPYEGGLFEFDLFCPMTYPNEPPRMHFKTTGGGTAHFNPNLYTDGKVCLSLLGTWSGQPWIPKQSTLLQVFVSLQAMVFCDEPWYNEPGREHQPNAGASQSYNMLIQSLTIPHALTSWIKLTDHPIWQPLIDKHFALNGSAIVNTLKVWNSKAASFISSTGVRSDTYAAVQHPYHQPAAQGPASKLPGLINQFEQCLNNSITGKRKQSSEEQGGRISRW</sequence>
<dbReference type="SUPFAM" id="SSF54495">
    <property type="entry name" value="UBC-like"/>
    <property type="match status" value="1"/>
</dbReference>
<evidence type="ECO:0000256" key="2">
    <source>
        <dbReference type="ARBA" id="ARBA00022786"/>
    </source>
</evidence>
<feature type="domain" description="UBC core" evidence="3">
    <location>
        <begin position="617"/>
        <end position="773"/>
    </location>
</feature>
<dbReference type="Pfam" id="PF00179">
    <property type="entry name" value="UQ_con"/>
    <property type="match status" value="1"/>
</dbReference>
<dbReference type="PROSITE" id="PS50127">
    <property type="entry name" value="UBC_2"/>
    <property type="match status" value="1"/>
</dbReference>
<evidence type="ECO:0000313" key="5">
    <source>
        <dbReference type="Proteomes" id="UP000800235"/>
    </source>
</evidence>
<dbReference type="InterPro" id="IPR016135">
    <property type="entry name" value="UBQ-conjugating_enzyme/RWD"/>
</dbReference>
<dbReference type="PANTHER" id="PTHR46116">
    <property type="entry name" value="(E3-INDEPENDENT) E2 UBIQUITIN-CONJUGATING ENZYME"/>
    <property type="match status" value="1"/>
</dbReference>
<name>A0A9P4NTG7_9PEZI</name>
<proteinExistence type="predicted"/>
<dbReference type="AlphaFoldDB" id="A0A9P4NTG7"/>
<accession>A0A9P4NTG7</accession>
<comment type="caution">
    <text evidence="4">The sequence shown here is derived from an EMBL/GenBank/DDBJ whole genome shotgun (WGS) entry which is preliminary data.</text>
</comment>
<gene>
    <name evidence="4" type="ORF">EJ08DRAFT_203695</name>
</gene>
<protein>
    <recommendedName>
        <fullName evidence="3">UBC core domain-containing protein</fullName>
    </recommendedName>
</protein>
<evidence type="ECO:0000313" key="4">
    <source>
        <dbReference type="EMBL" id="KAF2430931.1"/>
    </source>
</evidence>